<keyword evidence="2" id="KW-0805">Transcription regulation</keyword>
<reference evidence="11" key="1">
    <citation type="submission" date="2023-03" db="EMBL/GenBank/DDBJ databases">
        <authorList>
            <person name="Julca I."/>
        </authorList>
    </citation>
    <scope>NUCLEOTIDE SEQUENCE</scope>
</reference>
<dbReference type="GO" id="GO:0000976">
    <property type="term" value="F:transcription cis-regulatory region binding"/>
    <property type="evidence" value="ECO:0007669"/>
    <property type="project" value="TreeGrafter"/>
</dbReference>
<dbReference type="InterPro" id="IPR001471">
    <property type="entry name" value="AP2/ERF_dom"/>
</dbReference>
<keyword evidence="12" id="KW-1185">Reference proteome</keyword>
<dbReference type="EMBL" id="OX459124">
    <property type="protein sequence ID" value="CAI9112801.1"/>
    <property type="molecule type" value="Genomic_DNA"/>
</dbReference>
<evidence type="ECO:0000259" key="10">
    <source>
        <dbReference type="PROSITE" id="PS51032"/>
    </source>
</evidence>
<dbReference type="AlphaFoldDB" id="A0AAV1DZZ8"/>
<dbReference type="GO" id="GO:0005634">
    <property type="term" value="C:nucleus"/>
    <property type="evidence" value="ECO:0007669"/>
    <property type="project" value="UniProtKB-SubCell"/>
</dbReference>
<dbReference type="CDD" id="cd00018">
    <property type="entry name" value="AP2"/>
    <property type="match status" value="1"/>
</dbReference>
<dbReference type="PANTHER" id="PTHR31241:SF62">
    <property type="entry name" value="DEHYDRATION-RESPONSIVE ELEMENT-BINDING PROTEIN 2D"/>
    <property type="match status" value="1"/>
</dbReference>
<evidence type="ECO:0000313" key="12">
    <source>
        <dbReference type="Proteomes" id="UP001161247"/>
    </source>
</evidence>
<dbReference type="SUPFAM" id="SSF54171">
    <property type="entry name" value="DNA-binding domain"/>
    <property type="match status" value="1"/>
</dbReference>
<name>A0AAV1DZZ8_OLDCO</name>
<evidence type="ECO:0000313" key="11">
    <source>
        <dbReference type="EMBL" id="CAI9112801.1"/>
    </source>
</evidence>
<evidence type="ECO:0000256" key="1">
    <source>
        <dbReference type="ARBA" id="ARBA00004123"/>
    </source>
</evidence>
<evidence type="ECO:0000256" key="9">
    <source>
        <dbReference type="SAM" id="MobiDB-lite"/>
    </source>
</evidence>
<evidence type="ECO:0000256" key="2">
    <source>
        <dbReference type="ARBA" id="ARBA00023015"/>
    </source>
</evidence>
<dbReference type="InterPro" id="IPR036955">
    <property type="entry name" value="AP2/ERF_dom_sf"/>
</dbReference>
<dbReference type="SMART" id="SM00380">
    <property type="entry name" value="AP2"/>
    <property type="match status" value="1"/>
</dbReference>
<evidence type="ECO:0000256" key="8">
    <source>
        <dbReference type="ARBA" id="ARBA00024343"/>
    </source>
</evidence>
<keyword evidence="5" id="KW-0010">Activator</keyword>
<feature type="compositionally biased region" description="Polar residues" evidence="9">
    <location>
        <begin position="1"/>
        <end position="22"/>
    </location>
</feature>
<feature type="compositionally biased region" description="Gly residues" evidence="9">
    <location>
        <begin position="215"/>
        <end position="247"/>
    </location>
</feature>
<dbReference type="PANTHER" id="PTHR31241">
    <property type="entry name" value="DEHYDRATION-RESPONSIVE ELEMENT-BINDING PROTEIN 2C"/>
    <property type="match status" value="1"/>
</dbReference>
<comment type="similarity">
    <text evidence="8">Belongs to the AP2/ERF transcription factor family. ERF subfamily.</text>
</comment>
<feature type="region of interest" description="Disordered" evidence="9">
    <location>
        <begin position="211"/>
        <end position="247"/>
    </location>
</feature>
<comment type="subcellular location">
    <subcellularLocation>
        <location evidence="1">Nucleus</location>
    </subcellularLocation>
</comment>
<dbReference type="PROSITE" id="PS51032">
    <property type="entry name" value="AP2_ERF"/>
    <property type="match status" value="1"/>
</dbReference>
<evidence type="ECO:0000256" key="5">
    <source>
        <dbReference type="ARBA" id="ARBA00023159"/>
    </source>
</evidence>
<proteinExistence type="inferred from homology"/>
<sequence>MMTSILSGGNSNHSVPENSSRTYRGVRQGRRDRYVAEIREPTQGLRLWLGVFNNCHEAAMAYESAARRLYGDTSKPSLPDDITTRIPLIHHQQQTEPVSDEPVAAGPRKRRLNKVYSTMVQEERVLNITQGQSAASPDIVSFAVKSTPTLQPRPSASGQKICSICSRPGHDAAGCFLVVPCQHCHCPGHDPKHRFKIIGYPEWWNPPSDAAPGVSGSGRGAGRGAGRGRGALGAAAGRGNGRGAAAGRGVGRAHAAFSSAASGSLSYGGVAVNSGDVAADLIKSAAIGLTEEQWDSVVNSVNSATQGPYFEDGDWLG</sequence>
<evidence type="ECO:0000256" key="3">
    <source>
        <dbReference type="ARBA" id="ARBA00023016"/>
    </source>
</evidence>
<protein>
    <submittedName>
        <fullName evidence="11">OLC1v1013294C1</fullName>
    </submittedName>
</protein>
<dbReference type="InterPro" id="IPR016177">
    <property type="entry name" value="DNA-bd_dom_sf"/>
</dbReference>
<dbReference type="GO" id="GO:0003700">
    <property type="term" value="F:DNA-binding transcription factor activity"/>
    <property type="evidence" value="ECO:0007669"/>
    <property type="project" value="InterPro"/>
</dbReference>
<gene>
    <name evidence="11" type="ORF">OLC1_LOCUS19924</name>
</gene>
<evidence type="ECO:0000256" key="7">
    <source>
        <dbReference type="ARBA" id="ARBA00023242"/>
    </source>
</evidence>
<feature type="region of interest" description="Disordered" evidence="9">
    <location>
        <begin position="1"/>
        <end position="28"/>
    </location>
</feature>
<evidence type="ECO:0000256" key="6">
    <source>
        <dbReference type="ARBA" id="ARBA00023163"/>
    </source>
</evidence>
<evidence type="ECO:0000256" key="4">
    <source>
        <dbReference type="ARBA" id="ARBA00023125"/>
    </source>
</evidence>
<dbReference type="GO" id="GO:0006950">
    <property type="term" value="P:response to stress"/>
    <property type="evidence" value="ECO:0007669"/>
    <property type="project" value="TreeGrafter"/>
</dbReference>
<keyword evidence="6" id="KW-0804">Transcription</keyword>
<dbReference type="Gene3D" id="3.30.730.10">
    <property type="entry name" value="AP2/ERF domain"/>
    <property type="match status" value="1"/>
</dbReference>
<keyword evidence="4" id="KW-0238">DNA-binding</keyword>
<dbReference type="GO" id="GO:0045893">
    <property type="term" value="P:positive regulation of DNA-templated transcription"/>
    <property type="evidence" value="ECO:0007669"/>
    <property type="project" value="TreeGrafter"/>
</dbReference>
<keyword evidence="3" id="KW-0346">Stress response</keyword>
<organism evidence="11 12">
    <name type="scientific">Oldenlandia corymbosa var. corymbosa</name>
    <dbReference type="NCBI Taxonomy" id="529605"/>
    <lineage>
        <taxon>Eukaryota</taxon>
        <taxon>Viridiplantae</taxon>
        <taxon>Streptophyta</taxon>
        <taxon>Embryophyta</taxon>
        <taxon>Tracheophyta</taxon>
        <taxon>Spermatophyta</taxon>
        <taxon>Magnoliopsida</taxon>
        <taxon>eudicotyledons</taxon>
        <taxon>Gunneridae</taxon>
        <taxon>Pentapetalae</taxon>
        <taxon>asterids</taxon>
        <taxon>lamiids</taxon>
        <taxon>Gentianales</taxon>
        <taxon>Rubiaceae</taxon>
        <taxon>Rubioideae</taxon>
        <taxon>Spermacoceae</taxon>
        <taxon>Hedyotis-Oldenlandia complex</taxon>
        <taxon>Oldenlandia</taxon>
    </lineage>
</organism>
<dbReference type="Proteomes" id="UP001161247">
    <property type="component" value="Chromosome 7"/>
</dbReference>
<keyword evidence="7" id="KW-0539">Nucleus</keyword>
<accession>A0AAV1DZZ8</accession>
<feature type="domain" description="AP2/ERF" evidence="10">
    <location>
        <begin position="22"/>
        <end position="79"/>
    </location>
</feature>